<dbReference type="STRING" id="546874.SAMN04488544_0822"/>
<dbReference type="EMBL" id="LT629799">
    <property type="protein sequence ID" value="SDU84331.1"/>
    <property type="molecule type" value="Genomic_DNA"/>
</dbReference>
<evidence type="ECO:0000313" key="1">
    <source>
        <dbReference type="EMBL" id="SDU84331.1"/>
    </source>
</evidence>
<evidence type="ECO:0000313" key="2">
    <source>
        <dbReference type="Proteomes" id="UP000198825"/>
    </source>
</evidence>
<keyword evidence="2" id="KW-1185">Reference proteome</keyword>
<dbReference type="InterPro" id="IPR029044">
    <property type="entry name" value="Nucleotide-diphossugar_trans"/>
</dbReference>
<gene>
    <name evidence="1" type="ORF">SAMN04488544_0822</name>
</gene>
<reference evidence="2" key="1">
    <citation type="submission" date="2016-10" db="EMBL/GenBank/DDBJ databases">
        <authorList>
            <person name="Varghese N."/>
            <person name="Submissions S."/>
        </authorList>
    </citation>
    <scope>NUCLEOTIDE SEQUENCE [LARGE SCALE GENOMIC DNA]</scope>
    <source>
        <strain evidence="2">DSM 21743</strain>
    </source>
</reference>
<protein>
    <recommendedName>
        <fullName evidence="3">Glycosyltransferase like family protein</fullName>
    </recommendedName>
</protein>
<dbReference type="Gene3D" id="3.90.550.10">
    <property type="entry name" value="Spore Coat Polysaccharide Biosynthesis Protein SpsA, Chain A"/>
    <property type="match status" value="1"/>
</dbReference>
<dbReference type="AlphaFoldDB" id="A0A1H2LUR4"/>
<evidence type="ECO:0008006" key="3">
    <source>
        <dbReference type="Google" id="ProtNLM"/>
    </source>
</evidence>
<organism evidence="1 2">
    <name type="scientific">Microlunatus sagamiharensis</name>
    <dbReference type="NCBI Taxonomy" id="546874"/>
    <lineage>
        <taxon>Bacteria</taxon>
        <taxon>Bacillati</taxon>
        <taxon>Actinomycetota</taxon>
        <taxon>Actinomycetes</taxon>
        <taxon>Propionibacteriales</taxon>
        <taxon>Propionibacteriaceae</taxon>
        <taxon>Microlunatus</taxon>
    </lineage>
</organism>
<sequence length="413" mass="44025">MTTSDTTRAAGLRRPVTLVCVYNDGRVLEDCLLTSVRAAQAEAPETEVIAVDNRRGEFASAGAALNHGARRARHDVVVFVHQDVYLHSLVDLERAAGLLLRGDVDVAGAAGITSTGRLAGRIRDRVILAGDPALEPVDVDSLDEVLFAVARSTVLEEPLAEDADLAWHAYAVEYGLRIGRLGGRVAAVDVALTHNSLTTNLARLDVAHASVGARYPERVPVRTTCGVVGGGRRVTLPGPLDGQRWRYRWIKDSLTTSSWHRLHGRRGAVLADVRETVDALLACSPDDTPVAVLNVAGEQDRRPTWTHGGEVALRRRDRAITVGVVGATEVLARVDARPDRSFVVTNVDLELARTLCDDSAGPAFAGFSQGSGAWCVLGPLAVGGAQAFTGPRHRPVDLRLRVPTLVGASGRSA</sequence>
<dbReference type="Proteomes" id="UP000198825">
    <property type="component" value="Chromosome I"/>
</dbReference>
<proteinExistence type="predicted"/>
<accession>A0A1H2LUR4</accession>
<dbReference type="CDD" id="cd00761">
    <property type="entry name" value="Glyco_tranf_GTA_type"/>
    <property type="match status" value="1"/>
</dbReference>
<name>A0A1H2LUR4_9ACTN</name>
<dbReference type="SUPFAM" id="SSF53448">
    <property type="entry name" value="Nucleotide-diphospho-sugar transferases"/>
    <property type="match status" value="1"/>
</dbReference>